<feature type="transmembrane region" description="Helical" evidence="1">
    <location>
        <begin position="12"/>
        <end position="32"/>
    </location>
</feature>
<dbReference type="PANTHER" id="PTHR30336:SF4">
    <property type="entry name" value="ENVELOPE BIOGENESIS FACTOR ELYC"/>
    <property type="match status" value="1"/>
</dbReference>
<dbReference type="InterPro" id="IPR014729">
    <property type="entry name" value="Rossmann-like_a/b/a_fold"/>
</dbReference>
<sequence length="260" mass="28153">MESLFFIASKTIGMLARFETWILILLGAALLLGAAGRVKAMHRVVGLAFAAVLALTVFPLGTPLLRALEVQYPAMPPLPAHVDGIIVLGGAEDHGPAQVWGLPNVNEAGERMTAGVELARLFPHAKLIFTGGSAHPLYDVKTDASAVMTRQLWMNMGVPEAQIVLEDRSRNTSENAVFSKALLQPQPGQNWIFVTSAFHMPRAVETFERNGWTGLIPYPVDFRTAGAGLGMGWKLDAHLDDLNVALKEHLGLVVYRLAGK</sequence>
<feature type="transmembrane region" description="Helical" evidence="1">
    <location>
        <begin position="44"/>
        <end position="65"/>
    </location>
</feature>
<proteinExistence type="predicted"/>
<keyword evidence="1" id="KW-1133">Transmembrane helix</keyword>
<dbReference type="CDD" id="cd06259">
    <property type="entry name" value="YdcF-like"/>
    <property type="match status" value="1"/>
</dbReference>
<protein>
    <submittedName>
        <fullName evidence="3">YdcF family protein</fullName>
    </submittedName>
</protein>
<dbReference type="InterPro" id="IPR051599">
    <property type="entry name" value="Cell_Envelope_Assoc"/>
</dbReference>
<comment type="caution">
    <text evidence="3">The sequence shown here is derived from an EMBL/GenBank/DDBJ whole genome shotgun (WGS) entry which is preliminary data.</text>
</comment>
<gene>
    <name evidence="3" type="ORF">Q9295_07630</name>
</gene>
<dbReference type="EMBL" id="JAVDBT010000006">
    <property type="protein sequence ID" value="MDQ2066238.1"/>
    <property type="molecule type" value="Genomic_DNA"/>
</dbReference>
<evidence type="ECO:0000256" key="1">
    <source>
        <dbReference type="SAM" id="Phobius"/>
    </source>
</evidence>
<evidence type="ECO:0000313" key="3">
    <source>
        <dbReference type="EMBL" id="MDQ2066238.1"/>
    </source>
</evidence>
<evidence type="ECO:0000259" key="2">
    <source>
        <dbReference type="Pfam" id="PF02698"/>
    </source>
</evidence>
<dbReference type="Proteomes" id="UP001239680">
    <property type="component" value="Unassembled WGS sequence"/>
</dbReference>
<evidence type="ECO:0000313" key="4">
    <source>
        <dbReference type="Proteomes" id="UP001239680"/>
    </source>
</evidence>
<dbReference type="RefSeq" id="WP_306679940.1">
    <property type="nucleotide sequence ID" value="NZ_JAVDBT010000006.1"/>
</dbReference>
<dbReference type="InterPro" id="IPR003848">
    <property type="entry name" value="DUF218"/>
</dbReference>
<dbReference type="Gene3D" id="3.40.50.620">
    <property type="entry name" value="HUPs"/>
    <property type="match status" value="1"/>
</dbReference>
<name>A0ABU0VXK3_9RHOB</name>
<keyword evidence="1" id="KW-0812">Transmembrane</keyword>
<keyword evidence="1" id="KW-0472">Membrane</keyword>
<feature type="domain" description="DUF218" evidence="2">
    <location>
        <begin position="83"/>
        <end position="251"/>
    </location>
</feature>
<organism evidence="3 4">
    <name type="scientific">Pseudogemmobacter lacusdianii</name>
    <dbReference type="NCBI Taxonomy" id="3069608"/>
    <lineage>
        <taxon>Bacteria</taxon>
        <taxon>Pseudomonadati</taxon>
        <taxon>Pseudomonadota</taxon>
        <taxon>Alphaproteobacteria</taxon>
        <taxon>Rhodobacterales</taxon>
        <taxon>Paracoccaceae</taxon>
        <taxon>Pseudogemmobacter</taxon>
    </lineage>
</organism>
<dbReference type="PANTHER" id="PTHR30336">
    <property type="entry name" value="INNER MEMBRANE PROTEIN, PROBABLE PERMEASE"/>
    <property type="match status" value="1"/>
</dbReference>
<dbReference type="Pfam" id="PF02698">
    <property type="entry name" value="DUF218"/>
    <property type="match status" value="1"/>
</dbReference>
<keyword evidence="4" id="KW-1185">Reference proteome</keyword>
<accession>A0ABU0VXK3</accession>
<reference evidence="3 4" key="1">
    <citation type="submission" date="2023-08" db="EMBL/GenBank/DDBJ databases">
        <title>Characterization of two Paracoccaceae strains isolated from Phycosphere and proposal of Xinfangfangia lacusdiani sp. nov.</title>
        <authorList>
            <person name="Deng Y."/>
            <person name="Zhang Y.Q."/>
        </authorList>
    </citation>
    <scope>NUCLEOTIDE SEQUENCE [LARGE SCALE GENOMIC DNA]</scope>
    <source>
        <strain evidence="3 4">CPCC 101601</strain>
    </source>
</reference>